<feature type="region of interest" description="Disordered" evidence="1">
    <location>
        <begin position="106"/>
        <end position="171"/>
    </location>
</feature>
<dbReference type="GO" id="GO:0006396">
    <property type="term" value="P:RNA processing"/>
    <property type="evidence" value="ECO:0007669"/>
    <property type="project" value="InterPro"/>
</dbReference>
<dbReference type="GO" id="GO:0004525">
    <property type="term" value="F:ribonuclease III activity"/>
    <property type="evidence" value="ECO:0007669"/>
    <property type="project" value="InterPro"/>
</dbReference>
<comment type="caution">
    <text evidence="2">The sequence shown here is derived from an EMBL/GenBank/DDBJ whole genome shotgun (WGS) entry which is preliminary data.</text>
</comment>
<dbReference type="InterPro" id="IPR036389">
    <property type="entry name" value="RNase_III_sf"/>
</dbReference>
<reference evidence="2" key="1">
    <citation type="journal article" date="2022" name="DNA Res.">
        <title>Genome analysis of five recently described species of the CUG-Ser clade uncovers Candida theae as a new hybrid lineage with pathogenic potential in the Candida parapsilosis species complex.</title>
        <authorList>
            <person name="Mixao V."/>
            <person name="Del Olmo V."/>
            <person name="Hegedusova E."/>
            <person name="Saus E."/>
            <person name="Pryszcz L."/>
            <person name="Cillingova A."/>
            <person name="Nosek J."/>
            <person name="Gabaldon T."/>
        </authorList>
    </citation>
    <scope>NUCLEOTIDE SEQUENCE</scope>
    <source>
        <strain evidence="2">CBS 10844</strain>
    </source>
</reference>
<keyword evidence="3" id="KW-1185">Reference proteome</keyword>
<organism evidence="2 3">
    <name type="scientific">Candida oxycetoniae</name>
    <dbReference type="NCBI Taxonomy" id="497107"/>
    <lineage>
        <taxon>Eukaryota</taxon>
        <taxon>Fungi</taxon>
        <taxon>Dikarya</taxon>
        <taxon>Ascomycota</taxon>
        <taxon>Saccharomycotina</taxon>
        <taxon>Pichiomycetes</taxon>
        <taxon>Debaryomycetaceae</taxon>
        <taxon>Candida/Lodderomyces clade</taxon>
        <taxon>Candida</taxon>
    </lineage>
</organism>
<feature type="compositionally biased region" description="Polar residues" evidence="1">
    <location>
        <begin position="127"/>
        <end position="148"/>
    </location>
</feature>
<dbReference type="Gene3D" id="1.10.1520.10">
    <property type="entry name" value="Ribonuclease III domain"/>
    <property type="match status" value="1"/>
</dbReference>
<dbReference type="Proteomes" id="UP001202479">
    <property type="component" value="Unassembled WGS sequence"/>
</dbReference>
<accession>A0AAI9STX7</accession>
<name>A0AAI9STX7_9ASCO</name>
<dbReference type="GeneID" id="73382306"/>
<evidence type="ECO:0000313" key="2">
    <source>
        <dbReference type="EMBL" id="KAI3402599.2"/>
    </source>
</evidence>
<evidence type="ECO:0000313" key="3">
    <source>
        <dbReference type="Proteomes" id="UP001202479"/>
    </source>
</evidence>
<gene>
    <name evidence="2" type="ORF">KGF56_004691</name>
</gene>
<protein>
    <recommendedName>
        <fullName evidence="4">RNase III domain-containing protein</fullName>
    </recommendedName>
</protein>
<evidence type="ECO:0000256" key="1">
    <source>
        <dbReference type="SAM" id="MobiDB-lite"/>
    </source>
</evidence>
<dbReference type="EMBL" id="JAHUZD010000143">
    <property type="protein sequence ID" value="KAI3402599.2"/>
    <property type="molecule type" value="Genomic_DNA"/>
</dbReference>
<dbReference type="AlphaFoldDB" id="A0AAI9STX7"/>
<dbReference type="RefSeq" id="XP_049178346.1">
    <property type="nucleotide sequence ID" value="XM_049326157.1"/>
</dbReference>
<feature type="compositionally biased region" description="Polar residues" evidence="1">
    <location>
        <begin position="157"/>
        <end position="168"/>
    </location>
</feature>
<sequence length="547" mass="63576">MIFCFNVVPCPKINIVLYRNLIRCIHSIQRLQQGSSGGKSRLSYPLQAVKQGNAKEVKFLPKKKVVEEISISTFVKSLKDNRARAEKLEKLHGIEQAEDISINSIASKRRKNSLKDKNGGSKHSRSENQPVSIKGQSNNLVSQQSELGESSAPKEQAITNKGSPIQDNDTTTSTDWSTFLLEEFRGLKKNKTVDLGQTRTFEAIMREYSCEALVAKKQLEYKQKTPNYKSFKFFNYDLLDALGTGSKHKPLSLYQCFVKNDCKKIRFQQIEESELVVFTGFTPVNVFAAMVYLEDKDYDYLILKFLTPIADRNELEKIFNNELFINEYIEKVSQFLSSNQIALDLTLFAQVTKSPFLITLPNKLPPIPKFHNQILYKFFGISLVVPDFELYEKNKTLKRLVENLDVLGDTVLKRYSAEFLIHYSKMNPNFKWNMDDLHFLNTNIIFNRLSLAYKLHEGVTNVKYREYMRKIITEKSLDIANEMLGDIFERLVAILYLDEPETCRNWMFEIYNCILENLKTTKQKVEFIDKQKYLTLYQYHLKNSTMY</sequence>
<proteinExistence type="predicted"/>
<evidence type="ECO:0008006" key="4">
    <source>
        <dbReference type="Google" id="ProtNLM"/>
    </source>
</evidence>
<dbReference type="SUPFAM" id="SSF69065">
    <property type="entry name" value="RNase III domain-like"/>
    <property type="match status" value="1"/>
</dbReference>